<gene>
    <name evidence="3" type="ORF">DLAC_08937</name>
</gene>
<keyword evidence="4" id="KW-1185">Reference proteome</keyword>
<name>A0A151Z8P3_TIELA</name>
<dbReference type="EMBL" id="LODT01000037">
    <property type="protein sequence ID" value="KYQ90330.1"/>
    <property type="molecule type" value="Genomic_DNA"/>
</dbReference>
<dbReference type="OMA" id="DMIYRIK"/>
<dbReference type="InParanoid" id="A0A151Z8P3"/>
<comment type="caution">
    <text evidence="3">The sequence shown here is derived from an EMBL/GenBank/DDBJ whole genome shotgun (WGS) entry which is preliminary data.</text>
</comment>
<feature type="region of interest" description="Disordered" evidence="2">
    <location>
        <begin position="171"/>
        <end position="190"/>
    </location>
</feature>
<accession>A0A151Z8P3</accession>
<sequence>MIRSTSRYLFRQIYNVFPQKNYRRSYLTTNNSKNSTDIPSPSKYKLSKELEDLGVYLPKDEEYYDDVDEEYDEPEEKEQEVTLDNNEKSLDDMLYKIKNNYELQESQKEFLRDEDFESFEQMEKRIEENLKKKYKEKVQNLSELSQIDPRYKDEEQVKFYNKLSENFIPVDQHYHHQPPPSGSTLDSRAMDSNDVTSRISKIKERIQKEKLNRGRLSFEEIENLFSLYREDPKKYNLEVLADKFAINQHVLTNILRYSTTPIVVRYNTGLKTAHWNVIFEK</sequence>
<evidence type="ECO:0000313" key="3">
    <source>
        <dbReference type="EMBL" id="KYQ90330.1"/>
    </source>
</evidence>
<reference evidence="3 4" key="1">
    <citation type="submission" date="2015-12" db="EMBL/GenBank/DDBJ databases">
        <title>Dictyostelia acquired genes for synthesis and detection of signals that induce cell-type specialization by lateral gene transfer from prokaryotes.</title>
        <authorList>
            <person name="Gloeckner G."/>
            <person name="Schaap P."/>
        </authorList>
    </citation>
    <scope>NUCLEOTIDE SEQUENCE [LARGE SCALE GENOMIC DNA]</scope>
    <source>
        <strain evidence="3 4">TK</strain>
    </source>
</reference>
<evidence type="ECO:0000256" key="1">
    <source>
        <dbReference type="SAM" id="Coils"/>
    </source>
</evidence>
<dbReference type="Proteomes" id="UP000076078">
    <property type="component" value="Unassembled WGS sequence"/>
</dbReference>
<dbReference type="AlphaFoldDB" id="A0A151Z8P3"/>
<evidence type="ECO:0000256" key="2">
    <source>
        <dbReference type="SAM" id="MobiDB-lite"/>
    </source>
</evidence>
<organism evidence="3 4">
    <name type="scientific">Tieghemostelium lacteum</name>
    <name type="common">Slime mold</name>
    <name type="synonym">Dictyostelium lacteum</name>
    <dbReference type="NCBI Taxonomy" id="361077"/>
    <lineage>
        <taxon>Eukaryota</taxon>
        <taxon>Amoebozoa</taxon>
        <taxon>Evosea</taxon>
        <taxon>Eumycetozoa</taxon>
        <taxon>Dictyostelia</taxon>
        <taxon>Dictyosteliales</taxon>
        <taxon>Raperosteliaceae</taxon>
        <taxon>Tieghemostelium</taxon>
    </lineage>
</organism>
<dbReference type="OrthoDB" id="20289at2759"/>
<evidence type="ECO:0000313" key="4">
    <source>
        <dbReference type="Proteomes" id="UP000076078"/>
    </source>
</evidence>
<feature type="coiled-coil region" evidence="1">
    <location>
        <begin position="94"/>
        <end position="147"/>
    </location>
</feature>
<keyword evidence="1" id="KW-0175">Coiled coil</keyword>
<proteinExistence type="predicted"/>
<protein>
    <submittedName>
        <fullName evidence="3">Uncharacterized protein</fullName>
    </submittedName>
</protein>